<gene>
    <name evidence="2" type="ORF">J2X05_002788</name>
</gene>
<sequence length="92" mass="10143">MTNIATIKMPKRFDYSASVEFNSKVSDHLNGAGTITLDCMDLEYIDSAGIGLLVMSQKKAQARQAKLVMINLKTSPKEILQLANLQKIIDIS</sequence>
<keyword evidence="3" id="KW-1185">Reference proteome</keyword>
<dbReference type="Gene3D" id="3.30.750.24">
    <property type="entry name" value="STAS domain"/>
    <property type="match status" value="1"/>
</dbReference>
<dbReference type="PANTHER" id="PTHR33495">
    <property type="entry name" value="ANTI-SIGMA FACTOR ANTAGONIST TM_1081-RELATED-RELATED"/>
    <property type="match status" value="1"/>
</dbReference>
<dbReference type="InterPro" id="IPR002645">
    <property type="entry name" value="STAS_dom"/>
</dbReference>
<evidence type="ECO:0000313" key="3">
    <source>
        <dbReference type="Proteomes" id="UP001253595"/>
    </source>
</evidence>
<dbReference type="SUPFAM" id="SSF52091">
    <property type="entry name" value="SpoIIaa-like"/>
    <property type="match status" value="1"/>
</dbReference>
<dbReference type="EMBL" id="JAVDVX010000005">
    <property type="protein sequence ID" value="MDR7090762.1"/>
    <property type="molecule type" value="Genomic_DNA"/>
</dbReference>
<dbReference type="PROSITE" id="PS50801">
    <property type="entry name" value="STAS"/>
    <property type="match status" value="1"/>
</dbReference>
<dbReference type="Proteomes" id="UP001253595">
    <property type="component" value="Unassembled WGS sequence"/>
</dbReference>
<organism evidence="2 3">
    <name type="scientific">Cellvibrio fibrivorans</name>
    <dbReference type="NCBI Taxonomy" id="126350"/>
    <lineage>
        <taxon>Bacteria</taxon>
        <taxon>Pseudomonadati</taxon>
        <taxon>Pseudomonadota</taxon>
        <taxon>Gammaproteobacteria</taxon>
        <taxon>Cellvibrionales</taxon>
        <taxon>Cellvibrionaceae</taxon>
        <taxon>Cellvibrio</taxon>
    </lineage>
</organism>
<dbReference type="InterPro" id="IPR036513">
    <property type="entry name" value="STAS_dom_sf"/>
</dbReference>
<dbReference type="CDD" id="cd07043">
    <property type="entry name" value="STAS_anti-anti-sigma_factors"/>
    <property type="match status" value="1"/>
</dbReference>
<name>A0ABU1UZX6_9GAMM</name>
<reference evidence="2 3" key="1">
    <citation type="submission" date="2023-07" db="EMBL/GenBank/DDBJ databases">
        <title>Sorghum-associated microbial communities from plants grown in Nebraska, USA.</title>
        <authorList>
            <person name="Schachtman D."/>
        </authorList>
    </citation>
    <scope>NUCLEOTIDE SEQUENCE [LARGE SCALE GENOMIC DNA]</scope>
    <source>
        <strain evidence="2 3">BE190</strain>
    </source>
</reference>
<comment type="caution">
    <text evidence="2">The sequence shown here is derived from an EMBL/GenBank/DDBJ whole genome shotgun (WGS) entry which is preliminary data.</text>
</comment>
<proteinExistence type="predicted"/>
<protein>
    <submittedName>
        <fullName evidence="2">Anti-anti-sigma factor</fullName>
    </submittedName>
</protein>
<evidence type="ECO:0000313" key="2">
    <source>
        <dbReference type="EMBL" id="MDR7090762.1"/>
    </source>
</evidence>
<feature type="domain" description="STAS" evidence="1">
    <location>
        <begin position="1"/>
        <end position="92"/>
    </location>
</feature>
<dbReference type="Pfam" id="PF01740">
    <property type="entry name" value="STAS"/>
    <property type="match status" value="1"/>
</dbReference>
<dbReference type="RefSeq" id="WP_310073348.1">
    <property type="nucleotide sequence ID" value="NZ_JAVDVX010000005.1"/>
</dbReference>
<evidence type="ECO:0000259" key="1">
    <source>
        <dbReference type="PROSITE" id="PS50801"/>
    </source>
</evidence>
<accession>A0ABU1UZX6</accession>